<feature type="compositionally biased region" description="Basic and acidic residues" evidence="1">
    <location>
        <begin position="453"/>
        <end position="468"/>
    </location>
</feature>
<dbReference type="AlphaFoldDB" id="A0A8T0G1U5"/>
<feature type="compositionally biased region" description="Low complexity" evidence="1">
    <location>
        <begin position="755"/>
        <end position="764"/>
    </location>
</feature>
<feature type="region of interest" description="Disordered" evidence="1">
    <location>
        <begin position="423"/>
        <end position="594"/>
    </location>
</feature>
<dbReference type="PANTHER" id="PTHR34371">
    <property type="entry name" value="OS01G0551000 PROTEIN"/>
    <property type="match status" value="1"/>
</dbReference>
<feature type="region of interest" description="Disordered" evidence="1">
    <location>
        <begin position="613"/>
        <end position="811"/>
    </location>
</feature>
<sequence>MASFSEEDGMLQIPATSPCRRDYHLRSFSPAQLSEYETSRPQSPWLPRSESRSEKTSTFCLYGSSPAPLDQSNCYSGPLPAARQGVPRSYYSGPLPSSSPLPSYFSGGALPDFMTTTTESFAFRGRARGCHARHSGEVSSVSGRLPEVGSSRECSFREEEGLSLVEGDDDADEVGEVLYTSYLRRKEEGRSPLRSSRMASPSPANSLDLVALRQSGRMRNCVSGELGTRFELAQQRAQVARGYKSGEIVGLEICADGIYPSPDMRSEVEALVKVGREISMRKQMSLESMVCETRNDDESERRNSELAMVAVPLNGAVNERLISESAMVAIPFKWEEIPVKRGDSSKKVYSRTSSGSRPARITSEQKVMSESQIAATKEPSFGNSHRFYDGAKKGSELGKSERWSESESDVKRVLPAHVKLEKSSSISFSASSSVSSAKPKGKRAGSSAVPFKWEVEPGKPKVEEKASRSPEAAPALQLPPRLASTSSSRRNSCSASGPPSRRNSMVAASGNRARQPSPSLSASVVSTSSSVGKPSLQSQKMHSPPQPSPSSQVAKPRHTLATVFRSSPLSSTAGQSDCTPKRGSSGPISSQFGSPQYQSVEYLCEDPSSWNRVHSPTSTLCGPGSDSHSNPSSCKSDKSSRKSSVSFPHSYSSTSAESFEQWSYGDHISPTSRHPSIREFSESEGFSRANSVRGHDEVADRTMTKLRRKLNLKSSSSKPPMSSILSSHAAHASSSRSVDANEYSSHGEEYFDCQGSGSLPSPSSNPKIVEHSDVKEEAEAEPPTRLPYKMPSPVHDIEPKEASPSPLPTRGGSEFSNCLALRKFLSKGESPRLWMENPSWDLSDAPTNIVEDGYRSPAYKATLELLSPSPNLMSKKSGSRSVAKLPRSSSSQRRHPHLVEVLCNSLRQSLHRCTKRSVARTQSIVLNEDQFTKRHQSFMW</sequence>
<dbReference type="Proteomes" id="UP000822688">
    <property type="component" value="Chromosome 12"/>
</dbReference>
<feature type="compositionally biased region" description="Basic and acidic residues" evidence="1">
    <location>
        <begin position="693"/>
        <end position="703"/>
    </location>
</feature>
<feature type="compositionally biased region" description="Polar residues" evidence="1">
    <location>
        <begin position="564"/>
        <end position="578"/>
    </location>
</feature>
<feature type="compositionally biased region" description="Low complexity" evidence="1">
    <location>
        <begin position="470"/>
        <end position="496"/>
    </location>
</feature>
<feature type="compositionally biased region" description="Low complexity" evidence="1">
    <location>
        <begin position="516"/>
        <end position="535"/>
    </location>
</feature>
<proteinExistence type="predicted"/>
<protein>
    <submittedName>
        <fullName evidence="2">Uncharacterized protein</fullName>
    </submittedName>
</protein>
<feature type="compositionally biased region" description="Polar residues" evidence="1">
    <location>
        <begin position="350"/>
        <end position="374"/>
    </location>
</feature>
<keyword evidence="3" id="KW-1185">Reference proteome</keyword>
<feature type="compositionally biased region" description="Polar residues" evidence="1">
    <location>
        <begin position="651"/>
        <end position="661"/>
    </location>
</feature>
<evidence type="ECO:0000256" key="1">
    <source>
        <dbReference type="SAM" id="MobiDB-lite"/>
    </source>
</evidence>
<feature type="compositionally biased region" description="Basic and acidic residues" evidence="1">
    <location>
        <begin position="386"/>
        <end position="411"/>
    </location>
</feature>
<feature type="region of interest" description="Disordered" evidence="1">
    <location>
        <begin position="30"/>
        <end position="51"/>
    </location>
</feature>
<feature type="compositionally biased region" description="Polar residues" evidence="1">
    <location>
        <begin position="870"/>
        <end position="880"/>
    </location>
</feature>
<comment type="caution">
    <text evidence="2">The sequence shown here is derived from an EMBL/GenBank/DDBJ whole genome shotgun (WGS) entry which is preliminary data.</text>
</comment>
<dbReference type="PANTHER" id="PTHR34371:SF6">
    <property type="entry name" value="MEMBRANE-ASSOCIATED KINASE REGULATOR 6"/>
    <property type="match status" value="1"/>
</dbReference>
<feature type="region of interest" description="Disordered" evidence="1">
    <location>
        <begin position="870"/>
        <end position="894"/>
    </location>
</feature>
<reference evidence="2" key="1">
    <citation type="submission" date="2020-06" db="EMBL/GenBank/DDBJ databases">
        <title>WGS assembly of Ceratodon purpureus strain R40.</title>
        <authorList>
            <person name="Carey S.B."/>
            <person name="Jenkins J."/>
            <person name="Shu S."/>
            <person name="Lovell J.T."/>
            <person name="Sreedasyam A."/>
            <person name="Maumus F."/>
            <person name="Tiley G.P."/>
            <person name="Fernandez-Pozo N."/>
            <person name="Barry K."/>
            <person name="Chen C."/>
            <person name="Wang M."/>
            <person name="Lipzen A."/>
            <person name="Daum C."/>
            <person name="Saski C.A."/>
            <person name="Payton A.C."/>
            <person name="Mcbreen J.C."/>
            <person name="Conrad R.E."/>
            <person name="Kollar L.M."/>
            <person name="Olsson S."/>
            <person name="Huttunen S."/>
            <person name="Landis J.B."/>
            <person name="Wickett N.J."/>
            <person name="Johnson M.G."/>
            <person name="Rensing S.A."/>
            <person name="Grimwood J."/>
            <person name="Schmutz J."/>
            <person name="Mcdaniel S.F."/>
        </authorList>
    </citation>
    <scope>NUCLEOTIDE SEQUENCE</scope>
    <source>
        <strain evidence="2">R40</strain>
    </source>
</reference>
<dbReference type="EMBL" id="CM026433">
    <property type="protein sequence ID" value="KAG0553306.1"/>
    <property type="molecule type" value="Genomic_DNA"/>
</dbReference>
<gene>
    <name evidence="2" type="ORF">KC19_12G000900</name>
</gene>
<feature type="compositionally biased region" description="Low complexity" evidence="1">
    <location>
        <begin position="625"/>
        <end position="634"/>
    </location>
</feature>
<feature type="compositionally biased region" description="Polar residues" evidence="1">
    <location>
        <begin position="30"/>
        <end position="42"/>
    </location>
</feature>
<name>A0A8T0G1U5_CERPU</name>
<accession>A0A8T0G1U5</accession>
<feature type="compositionally biased region" description="Low complexity" evidence="1">
    <location>
        <begin position="423"/>
        <end position="436"/>
    </location>
</feature>
<feature type="region of interest" description="Disordered" evidence="1">
    <location>
        <begin position="346"/>
        <end position="411"/>
    </location>
</feature>
<evidence type="ECO:0000313" key="2">
    <source>
        <dbReference type="EMBL" id="KAG0553306.1"/>
    </source>
</evidence>
<organism evidence="2 3">
    <name type="scientific">Ceratodon purpureus</name>
    <name type="common">Fire moss</name>
    <name type="synonym">Dicranum purpureum</name>
    <dbReference type="NCBI Taxonomy" id="3225"/>
    <lineage>
        <taxon>Eukaryota</taxon>
        <taxon>Viridiplantae</taxon>
        <taxon>Streptophyta</taxon>
        <taxon>Embryophyta</taxon>
        <taxon>Bryophyta</taxon>
        <taxon>Bryophytina</taxon>
        <taxon>Bryopsida</taxon>
        <taxon>Dicranidae</taxon>
        <taxon>Pseudoditrichales</taxon>
        <taxon>Ditrichaceae</taxon>
        <taxon>Ceratodon</taxon>
    </lineage>
</organism>
<evidence type="ECO:0000313" key="3">
    <source>
        <dbReference type="Proteomes" id="UP000822688"/>
    </source>
</evidence>
<feature type="compositionally biased region" description="Low complexity" evidence="1">
    <location>
        <begin position="712"/>
        <end position="737"/>
    </location>
</feature>
<feature type="compositionally biased region" description="Basic and acidic residues" evidence="1">
    <location>
        <begin position="768"/>
        <end position="777"/>
    </location>
</feature>